<feature type="compositionally biased region" description="Basic and acidic residues" evidence="1">
    <location>
        <begin position="8"/>
        <end position="26"/>
    </location>
</feature>
<dbReference type="Proteomes" id="UP001597085">
    <property type="component" value="Unassembled WGS sequence"/>
</dbReference>
<feature type="region of interest" description="Disordered" evidence="1">
    <location>
        <begin position="1"/>
        <end position="98"/>
    </location>
</feature>
<organism evidence="2 3">
    <name type="scientific">Halobellus rarus</name>
    <dbReference type="NCBI Taxonomy" id="1126237"/>
    <lineage>
        <taxon>Archaea</taxon>
        <taxon>Methanobacteriati</taxon>
        <taxon>Methanobacteriota</taxon>
        <taxon>Stenosarchaea group</taxon>
        <taxon>Halobacteria</taxon>
        <taxon>Halobacteriales</taxon>
        <taxon>Haloferacaceae</taxon>
        <taxon>Halobellus</taxon>
    </lineage>
</organism>
<evidence type="ECO:0000313" key="3">
    <source>
        <dbReference type="Proteomes" id="UP001597085"/>
    </source>
</evidence>
<name>A0ABD6CRV1_9EURY</name>
<dbReference type="EMBL" id="JBHUDK010000015">
    <property type="protein sequence ID" value="MFD1600392.1"/>
    <property type="molecule type" value="Genomic_DNA"/>
</dbReference>
<sequence length="641" mass="72146">MPDDHEQEADSHHHDTEEERHRRRDDQQDEEQETQPPSSSQGSSNPSEEELEGNTDEPEPDYTPGDLTVPDVPLDDLTGAESVDPAATIPAIEETSRDVTVPELSLRDIDVETTSVDVATEAPDIAAAGKEWQIPLVQLGSASTVRFQPSSFDTEVREPPKRRRQPLSVPLYRQVSTPQIRFVPALDETLDEEIRRPLDQLESDEIEEVHTQDDETEDSTASDAGSSAAGSTAATGSGGHTGGTGEEVPTFQDIIYGGGGAATTADGTTIVLFNEAEDNSYVGSYLTLCRRIHREANGGHPEFQAINELDEINKREIEKWLDADRKVIFIDLDDREERIDEAKLREKLEATLGKFGFIVFKATDPDVVDEYRDILDEIKLESPHPPLNVVEIAPRQPGFEVEQRMAELCWGNLDLATGDIKVDEPTIERPTGPGVFDDLFNRYAPTEFKDYLDDIKTEERGLFKRFTTENQGQVQGKERVDYETGESPLHYNIKVYIVRYLVQQLRDGGEDIDELQDLERWIETETEREGVIPDVFFSGQRKEAYEVETLFSGGQNPTNKIDRTINKYDKNGVNVDKIHIVLENFTFLRHLDELSNIQHHYAHSTNEEGELLIEFETLDFQNGGLLPLKTIIDKVTSPNDK</sequence>
<feature type="region of interest" description="Disordered" evidence="1">
    <location>
        <begin position="197"/>
        <end position="251"/>
    </location>
</feature>
<feature type="compositionally biased region" description="Low complexity" evidence="1">
    <location>
        <begin position="34"/>
        <end position="46"/>
    </location>
</feature>
<feature type="compositionally biased region" description="Acidic residues" evidence="1">
    <location>
        <begin position="47"/>
        <end position="60"/>
    </location>
</feature>
<feature type="region of interest" description="Disordered" evidence="1">
    <location>
        <begin position="146"/>
        <end position="170"/>
    </location>
</feature>
<gene>
    <name evidence="2" type="ORF">ACFSBX_15710</name>
</gene>
<feature type="compositionally biased region" description="Gly residues" evidence="1">
    <location>
        <begin position="236"/>
        <end position="245"/>
    </location>
</feature>
<dbReference type="RefSeq" id="WP_256422135.1">
    <property type="nucleotide sequence ID" value="NZ_JANHDI010000011.1"/>
</dbReference>
<accession>A0ABD6CRV1</accession>
<protein>
    <submittedName>
        <fullName evidence="2">Uncharacterized protein</fullName>
    </submittedName>
</protein>
<proteinExistence type="predicted"/>
<feature type="compositionally biased region" description="Low complexity" evidence="1">
    <location>
        <begin position="66"/>
        <end position="77"/>
    </location>
</feature>
<reference evidence="2 3" key="1">
    <citation type="journal article" date="2019" name="Int. J. Syst. Evol. Microbiol.">
        <title>The Global Catalogue of Microorganisms (GCM) 10K type strain sequencing project: providing services to taxonomists for standard genome sequencing and annotation.</title>
        <authorList>
            <consortium name="The Broad Institute Genomics Platform"/>
            <consortium name="The Broad Institute Genome Sequencing Center for Infectious Disease"/>
            <person name="Wu L."/>
            <person name="Ma J."/>
        </authorList>
    </citation>
    <scope>NUCLEOTIDE SEQUENCE [LARGE SCALE GENOMIC DNA]</scope>
    <source>
        <strain evidence="2 3">CGMCC 1.12121</strain>
    </source>
</reference>
<evidence type="ECO:0000313" key="2">
    <source>
        <dbReference type="EMBL" id="MFD1600392.1"/>
    </source>
</evidence>
<feature type="compositionally biased region" description="Low complexity" evidence="1">
    <location>
        <begin position="221"/>
        <end position="235"/>
    </location>
</feature>
<comment type="caution">
    <text evidence="2">The sequence shown here is derived from an EMBL/GenBank/DDBJ whole genome shotgun (WGS) entry which is preliminary data.</text>
</comment>
<evidence type="ECO:0000256" key="1">
    <source>
        <dbReference type="SAM" id="MobiDB-lite"/>
    </source>
</evidence>
<dbReference type="AlphaFoldDB" id="A0ABD6CRV1"/>
<keyword evidence="3" id="KW-1185">Reference proteome</keyword>